<dbReference type="GO" id="GO:0003723">
    <property type="term" value="F:RNA binding"/>
    <property type="evidence" value="ECO:0007669"/>
    <property type="project" value="InterPro"/>
</dbReference>
<evidence type="ECO:0000256" key="8">
    <source>
        <dbReference type="SAM" id="MobiDB-lite"/>
    </source>
</evidence>
<dbReference type="EC" id="2.4.2.-" evidence="7"/>
<accession>A0A556U4J3</accession>
<dbReference type="GO" id="GO:1990404">
    <property type="term" value="F:NAD+-protein mono-ADP-ribosyltransferase activity"/>
    <property type="evidence" value="ECO:0007669"/>
    <property type="project" value="TreeGrafter"/>
</dbReference>
<dbReference type="Pfam" id="PF23252">
    <property type="entry name" value="KH_PARP14_5"/>
    <property type="match status" value="1"/>
</dbReference>
<dbReference type="GO" id="GO:0010629">
    <property type="term" value="P:negative regulation of gene expression"/>
    <property type="evidence" value="ECO:0007669"/>
    <property type="project" value="TreeGrafter"/>
</dbReference>
<feature type="region of interest" description="Disordered" evidence="8">
    <location>
        <begin position="828"/>
        <end position="856"/>
    </location>
</feature>
<dbReference type="InterPro" id="IPR054596">
    <property type="entry name" value="PARP14_WWE"/>
</dbReference>
<dbReference type="GO" id="GO:0005737">
    <property type="term" value="C:cytoplasm"/>
    <property type="evidence" value="ECO:0007669"/>
    <property type="project" value="TreeGrafter"/>
</dbReference>
<protein>
    <recommendedName>
        <fullName evidence="7">Poly [ADP-ribose] polymerase</fullName>
        <shortName evidence="7">PARP</shortName>
        <ecNumber evidence="7">2.4.2.-</ecNumber>
    </recommendedName>
</protein>
<evidence type="ECO:0000256" key="4">
    <source>
        <dbReference type="ARBA" id="ARBA00023027"/>
    </source>
</evidence>
<dbReference type="Pfam" id="PF23084">
    <property type="entry name" value="KH_PARP14_1"/>
    <property type="match status" value="1"/>
</dbReference>
<comment type="similarity">
    <text evidence="6">Belongs to the ARTD/PARP family.</text>
</comment>
<feature type="compositionally biased region" description="Polar residues" evidence="8">
    <location>
        <begin position="830"/>
        <end position="846"/>
    </location>
</feature>
<dbReference type="InterPro" id="IPR057051">
    <property type="entry name" value="PARP14_RPM_1"/>
</dbReference>
<dbReference type="Gene3D" id="3.40.220.10">
    <property type="entry name" value="Leucine Aminopeptidase, subunit E, domain 1"/>
    <property type="match status" value="3"/>
</dbReference>
<evidence type="ECO:0000256" key="1">
    <source>
        <dbReference type="ARBA" id="ARBA00004123"/>
    </source>
</evidence>
<evidence type="ECO:0000313" key="12">
    <source>
        <dbReference type="Proteomes" id="UP000319801"/>
    </source>
</evidence>
<dbReference type="SMART" id="SM00360">
    <property type="entry name" value="RRM"/>
    <property type="match status" value="1"/>
</dbReference>
<dbReference type="SUPFAM" id="SSF117839">
    <property type="entry name" value="WWE domain"/>
    <property type="match status" value="1"/>
</dbReference>
<dbReference type="InterPro" id="IPR057048">
    <property type="entry name" value="PARP14_KH_6"/>
</dbReference>
<dbReference type="Gene3D" id="3.30.720.50">
    <property type="match status" value="1"/>
</dbReference>
<dbReference type="Pfam" id="PF23254">
    <property type="entry name" value="KH_PARP14_8"/>
    <property type="match status" value="1"/>
</dbReference>
<dbReference type="GO" id="GO:0003950">
    <property type="term" value="F:NAD+ poly-ADP-ribosyltransferase activity"/>
    <property type="evidence" value="ECO:0007669"/>
    <property type="project" value="UniProtKB-UniRule"/>
</dbReference>
<dbReference type="CDD" id="cd01439">
    <property type="entry name" value="TCCD_inducible_PARP_like"/>
    <property type="match status" value="1"/>
</dbReference>
<dbReference type="EMBL" id="VCAZ01000047">
    <property type="protein sequence ID" value="TSM60565.1"/>
    <property type="molecule type" value="Genomic_DNA"/>
</dbReference>
<dbReference type="PROSITE" id="PS51154">
    <property type="entry name" value="MACRO"/>
    <property type="match status" value="3"/>
</dbReference>
<dbReference type="Pfam" id="PF22005">
    <property type="entry name" value="WWE_1"/>
    <property type="match status" value="1"/>
</dbReference>
<dbReference type="GO" id="GO:0044389">
    <property type="term" value="F:ubiquitin-like protein ligase binding"/>
    <property type="evidence" value="ECO:0007669"/>
    <property type="project" value="TreeGrafter"/>
</dbReference>
<feature type="compositionally biased region" description="Low complexity" evidence="8">
    <location>
        <begin position="847"/>
        <end position="856"/>
    </location>
</feature>
<dbReference type="Pfam" id="PF23251">
    <property type="entry name" value="KH_PARP14_4"/>
    <property type="match status" value="1"/>
</dbReference>
<dbReference type="PANTHER" id="PTHR14453">
    <property type="entry name" value="PARP/ZINC FINGER CCCH TYPE DOMAIN CONTAINING PROTEIN"/>
    <property type="match status" value="1"/>
</dbReference>
<dbReference type="GO" id="GO:0070212">
    <property type="term" value="P:protein poly-ADP-ribosylation"/>
    <property type="evidence" value="ECO:0007669"/>
    <property type="project" value="TreeGrafter"/>
</dbReference>
<evidence type="ECO:0000256" key="6">
    <source>
        <dbReference type="ARBA" id="ARBA00024347"/>
    </source>
</evidence>
<dbReference type="Pfam" id="PF23253">
    <property type="entry name" value="KH_PARP14_6"/>
    <property type="match status" value="1"/>
</dbReference>
<proteinExistence type="inferred from homology"/>
<feature type="region of interest" description="Disordered" evidence="8">
    <location>
        <begin position="57"/>
        <end position="83"/>
    </location>
</feature>
<dbReference type="InterPro" id="IPR057044">
    <property type="entry name" value="PARP14_KH_1"/>
</dbReference>
<name>A0A556U4J3_BAGYA</name>
<dbReference type="SUPFAM" id="SSF52949">
    <property type="entry name" value="Macro domain-like"/>
    <property type="match status" value="3"/>
</dbReference>
<comment type="caution">
    <text evidence="11">The sequence shown here is derived from an EMBL/GenBank/DDBJ whole genome shotgun (WGS) entry which is preliminary data.</text>
</comment>
<evidence type="ECO:0000259" key="10">
    <source>
        <dbReference type="PROSITE" id="PS51154"/>
    </source>
</evidence>
<dbReference type="Gene3D" id="3.90.228.10">
    <property type="match status" value="1"/>
</dbReference>
<dbReference type="InterPro" id="IPR037197">
    <property type="entry name" value="WWE_dom_sf"/>
</dbReference>
<dbReference type="Pfam" id="PF00644">
    <property type="entry name" value="PARP"/>
    <property type="match status" value="1"/>
</dbReference>
<dbReference type="InterPro" id="IPR000504">
    <property type="entry name" value="RRM_dom"/>
</dbReference>
<dbReference type="InterPro" id="IPR012317">
    <property type="entry name" value="Poly(ADP-ribose)pol_cat_dom"/>
</dbReference>
<dbReference type="PROSITE" id="PS51059">
    <property type="entry name" value="PARP_CATALYTIC"/>
    <property type="match status" value="1"/>
</dbReference>
<dbReference type="Pfam" id="PF23245">
    <property type="entry name" value="RRM_PARP14_2"/>
    <property type="match status" value="1"/>
</dbReference>
<dbReference type="GO" id="GO:0003714">
    <property type="term" value="F:transcription corepressor activity"/>
    <property type="evidence" value="ECO:0007669"/>
    <property type="project" value="TreeGrafter"/>
</dbReference>
<dbReference type="FunFam" id="3.90.228.10:FF:000008">
    <property type="entry name" value="Poly [ADP-ribose] polymerase"/>
    <property type="match status" value="1"/>
</dbReference>
<dbReference type="Gene3D" id="3.30.70.330">
    <property type="match status" value="1"/>
</dbReference>
<dbReference type="InterPro" id="IPR057049">
    <property type="entry name" value="PARP14_KH_8"/>
</dbReference>
<keyword evidence="3 7" id="KW-0808">Transferase</keyword>
<dbReference type="InterPro" id="IPR035979">
    <property type="entry name" value="RBD_domain_sf"/>
</dbReference>
<evidence type="ECO:0000256" key="5">
    <source>
        <dbReference type="ARBA" id="ARBA00023242"/>
    </source>
</evidence>
<organism evidence="11 12">
    <name type="scientific">Bagarius yarrelli</name>
    <name type="common">Goonch</name>
    <name type="synonym">Bagrus yarrelli</name>
    <dbReference type="NCBI Taxonomy" id="175774"/>
    <lineage>
        <taxon>Eukaryota</taxon>
        <taxon>Metazoa</taxon>
        <taxon>Chordata</taxon>
        <taxon>Craniata</taxon>
        <taxon>Vertebrata</taxon>
        <taxon>Euteleostomi</taxon>
        <taxon>Actinopterygii</taxon>
        <taxon>Neopterygii</taxon>
        <taxon>Teleostei</taxon>
        <taxon>Ostariophysi</taxon>
        <taxon>Siluriformes</taxon>
        <taxon>Sisoridae</taxon>
        <taxon>Sisorinae</taxon>
        <taxon>Bagarius</taxon>
    </lineage>
</organism>
<dbReference type="Pfam" id="PF23085">
    <property type="entry name" value="RRM_PARP14_3"/>
    <property type="match status" value="1"/>
</dbReference>
<dbReference type="SMART" id="SM00506">
    <property type="entry name" value="A1pp"/>
    <property type="match status" value="3"/>
</dbReference>
<keyword evidence="2 7" id="KW-0328">Glycosyltransferase</keyword>
<feature type="domain" description="PARP catalytic" evidence="9">
    <location>
        <begin position="1423"/>
        <end position="1617"/>
    </location>
</feature>
<dbReference type="InterPro" id="IPR057046">
    <property type="entry name" value="PARP14_KH_4"/>
</dbReference>
<dbReference type="InterPro" id="IPR043472">
    <property type="entry name" value="Macro_dom-like"/>
</dbReference>
<dbReference type="Pfam" id="PF23222">
    <property type="entry name" value="RRM_PARP14_1"/>
    <property type="match status" value="1"/>
</dbReference>
<dbReference type="InterPro" id="IPR012677">
    <property type="entry name" value="Nucleotide-bd_a/b_plait_sf"/>
</dbReference>
<dbReference type="Proteomes" id="UP000319801">
    <property type="component" value="Unassembled WGS sequence"/>
</dbReference>
<dbReference type="Pfam" id="PF01661">
    <property type="entry name" value="Macro"/>
    <property type="match status" value="3"/>
</dbReference>
<dbReference type="GO" id="GO:0060335">
    <property type="term" value="P:positive regulation of type II interferon-mediated signaling pathway"/>
    <property type="evidence" value="ECO:0007669"/>
    <property type="project" value="TreeGrafter"/>
</dbReference>
<dbReference type="InterPro" id="IPR057045">
    <property type="entry name" value="PARP14_KH_3"/>
</dbReference>
<keyword evidence="4 7" id="KW-0520">NAD</keyword>
<feature type="domain" description="Macro" evidence="10">
    <location>
        <begin position="852"/>
        <end position="1038"/>
    </location>
</feature>
<evidence type="ECO:0000259" key="9">
    <source>
        <dbReference type="PROSITE" id="PS51059"/>
    </source>
</evidence>
<evidence type="ECO:0000313" key="11">
    <source>
        <dbReference type="EMBL" id="TSM60565.1"/>
    </source>
</evidence>
<comment type="subcellular location">
    <subcellularLocation>
        <location evidence="1">Nucleus</location>
    </subcellularLocation>
</comment>
<keyword evidence="12" id="KW-1185">Reference proteome</keyword>
<dbReference type="OrthoDB" id="6133115at2759"/>
<sequence length="1617" mass="180963">MKEKLPFALIVEGKWDCMSPRLKNKLVIYFQSKKSNGGECELDYQVSDGHRARVRFKSDEDEIPTSSTSQAKEVEVSEPSEDSKASSCTSAVIKNIQDLERDFLFMLVENVLRWNSKDQNFNLVLVPECDFAVVTFTNDKVLPKKLKWKNLEVSPLEMTTKVKVKDFFPDISLDCITLHFKKYGEVDVEMLEDDESAVITFKTHAEVNTVLATQHYIKKHPISVFPYCESLGVALYAKERPSLKLPESFTENIDQSVWKYFQEHQSLIDTIKVHMQAMVYRLKVFYKHGGKRPLMSSMQQCHNVVQNTVNKITQRIQRVKNSIEDEISMAPSLYEVIMNNGLQHKICSTFPELKLNYDAPGQKLTFWGIKQDILESKNTIYQEVVDLNRRPIALDASILHFLIMGNMEKLTKELFLSKGILASMEIKKDQALIVAKTEKTLQDGEDQLKAQLYSIRLDVDPGVLLSTEWKQLVNTLNHLVNSPIMTMLINQSDRQVVISGFSASVLLVQEQLNNHIQNYNHITTTLQTEKIVVKFMKEHKKSDWCGIGRNNVKLSFGNDTVSLSGPQLQVSKCKVVLQNLLSSVSCCRFEVDKPGARKVFKNKEMFIVENIKNKMGCVVELIEELDPKQISSSIIGKKRAPTPDEVEIIASDKDFCFYHVDAIVNVANDVLKLNSGLSKVLSDAAGPQLQEACNQIIENRTQLHGGEAVITTAGHLPCTHVIHAVVPHYDGLNCQYAVSVLENAVENSLNLAEREICQSLAILAVGFSSFGFPPGLCVDTIVSALNKFFQLMNGNTCLKKVYLIGSEKIIEAFETAVQKVLGGSCKKQDSTYPNSSGSQQTNPKHPSSSNQASSQSVKTNEGLTITLGKCNIQDTSLDVVVNSITSDLALNRGAVAQAILAAAGPQIQTLLNQQATGPVNTGGIFVTNGCNLKNKLVFHVVAPHWNDGPGSAQTHLESIVDRCLDLAEQHKQGSIVFPAIGTGNLGFPKNLVLHIMLDSILKFSKNRASHHVQEVMIAVHPGNHSTIQVFTDEFNKKFQALSSLASGSSPFSKVTSPKKDIYETSMGGVVLQVLTGDITKETTDVIVNSTNKYFTLKSGVSKAVLDGAGPDVEAEYLKLGALPNKGLIMTQHGNLQCKKIIHVSATNDPKTIQKRVNQALEMCAKNKFTSISFPAFETDHMLDGVIDFLKQTPQSLLQTVRIVIFQAAMLVDFYQSMMRREANEEQKTGDTCSRHSAVTKSLLIRFKPKNKKPQQEADCFTICGPSQSAIDETKQFLNEVISEEQASQLIKDAMILKLSDKDKQRIRELQKNMQVNLKLERKGQASAKADSDEVMIIVEGLSKDVLVVAGEINAMLKATRDVEKTAELVDWQYQQDSQFHSFDLATNLQLEGAFNRKAQQVDINYQTHVHSQNARGSCSIDDLPKKWDVMESNELHKVCLLQTNSKEYNDVLAHFRKTCYHSVHKIERIQNPCMWKNYQNNKQFMEQKNGHQNNEKLLFHGTREESISQINENGFNRSYAGKNAASYGKGTYFALHASYSAKKQYSVQNSEGIKHMYFCRVLTGDYTLGNSAMILPPAKTANSVDFYDTVVDNTESPTIFVVFRDYHAYPDYLITFS</sequence>
<feature type="domain" description="Macro" evidence="10">
    <location>
        <begin position="1058"/>
        <end position="1222"/>
    </location>
</feature>
<dbReference type="Pfam" id="PF23249">
    <property type="entry name" value="KH_PARP14_3"/>
    <property type="match status" value="1"/>
</dbReference>
<dbReference type="InterPro" id="IPR052056">
    <property type="entry name" value="Mono-ARTD/PARP"/>
</dbReference>
<dbReference type="InterPro" id="IPR057047">
    <property type="entry name" value="PARP14_KH_5"/>
</dbReference>
<dbReference type="InterPro" id="IPR057050">
    <property type="entry name" value="RRM_PARP14_2"/>
</dbReference>
<keyword evidence="5" id="KW-0539">Nucleus</keyword>
<dbReference type="InterPro" id="IPR002589">
    <property type="entry name" value="Macro_dom"/>
</dbReference>
<reference evidence="11 12" key="1">
    <citation type="journal article" date="2019" name="Genome Biol. Evol.">
        <title>Whole-Genome Sequencing of the Giant Devil Catfish, Bagarius yarrelli.</title>
        <authorList>
            <person name="Jiang W."/>
            <person name="Lv Y."/>
            <person name="Cheng L."/>
            <person name="Yang K."/>
            <person name="Chao B."/>
            <person name="Wang X."/>
            <person name="Li Y."/>
            <person name="Pan X."/>
            <person name="You X."/>
            <person name="Zhang Y."/>
            <person name="Yang J."/>
            <person name="Li J."/>
            <person name="Zhang X."/>
            <person name="Liu S."/>
            <person name="Sun C."/>
            <person name="Yang J."/>
            <person name="Shi Q."/>
        </authorList>
    </citation>
    <scope>NUCLEOTIDE SEQUENCE [LARGE SCALE GENOMIC DNA]</scope>
    <source>
        <strain evidence="11">JWS20170419001</strain>
        <tissue evidence="11">Muscle</tissue>
    </source>
</reference>
<dbReference type="SUPFAM" id="SSF56399">
    <property type="entry name" value="ADP-ribosylation"/>
    <property type="match status" value="1"/>
</dbReference>
<evidence type="ECO:0000256" key="3">
    <source>
        <dbReference type="ARBA" id="ARBA00022679"/>
    </source>
</evidence>
<dbReference type="GO" id="GO:0005634">
    <property type="term" value="C:nucleus"/>
    <property type="evidence" value="ECO:0007669"/>
    <property type="project" value="UniProtKB-SubCell"/>
</dbReference>
<dbReference type="PANTHER" id="PTHR14453:SF89">
    <property type="entry name" value="PROTEIN MONO-ADP-RIBOSYLTRANSFERASE PARP14"/>
    <property type="match status" value="1"/>
</dbReference>
<feature type="domain" description="Macro" evidence="10">
    <location>
        <begin position="633"/>
        <end position="821"/>
    </location>
</feature>
<dbReference type="SUPFAM" id="SSF54928">
    <property type="entry name" value="RNA-binding domain, RBD"/>
    <property type="match status" value="1"/>
</dbReference>
<evidence type="ECO:0000256" key="2">
    <source>
        <dbReference type="ARBA" id="ARBA00022676"/>
    </source>
</evidence>
<gene>
    <name evidence="11" type="ORF">Baya_8637</name>
</gene>
<evidence type="ECO:0000256" key="7">
    <source>
        <dbReference type="RuleBase" id="RU362114"/>
    </source>
</evidence>